<feature type="chain" id="PRO_5043014302" description="Secretion system C-terminal sorting domain-containing protein" evidence="4">
    <location>
        <begin position="20"/>
        <end position="662"/>
    </location>
</feature>
<dbReference type="Proteomes" id="UP001310022">
    <property type="component" value="Unassembled WGS sequence"/>
</dbReference>
<dbReference type="Pfam" id="PF04231">
    <property type="entry name" value="Endonuclease_1"/>
    <property type="match status" value="1"/>
</dbReference>
<accession>A0AAN5AKR2</accession>
<evidence type="ECO:0000256" key="2">
    <source>
        <dbReference type="ARBA" id="ARBA00022722"/>
    </source>
</evidence>
<dbReference type="NCBIfam" id="TIGR04183">
    <property type="entry name" value="Por_Secre_tail"/>
    <property type="match status" value="1"/>
</dbReference>
<keyword evidence="3" id="KW-0378">Hydrolase</keyword>
<dbReference type="InterPro" id="IPR026444">
    <property type="entry name" value="Secre_tail"/>
</dbReference>
<evidence type="ECO:0000313" key="7">
    <source>
        <dbReference type="Proteomes" id="UP001310022"/>
    </source>
</evidence>
<dbReference type="SUPFAM" id="SSF54060">
    <property type="entry name" value="His-Me finger endonucleases"/>
    <property type="match status" value="1"/>
</dbReference>
<comment type="similarity">
    <text evidence="1">Belongs to the EndA/NucM nuclease family.</text>
</comment>
<dbReference type="PANTHER" id="PTHR33607:SF2">
    <property type="entry name" value="ENDONUCLEASE-1"/>
    <property type="match status" value="1"/>
</dbReference>
<evidence type="ECO:0000259" key="5">
    <source>
        <dbReference type="Pfam" id="PF18962"/>
    </source>
</evidence>
<protein>
    <recommendedName>
        <fullName evidence="5">Secretion system C-terminal sorting domain-containing protein</fullName>
    </recommendedName>
</protein>
<dbReference type="GO" id="GO:0004518">
    <property type="term" value="F:nuclease activity"/>
    <property type="evidence" value="ECO:0007669"/>
    <property type="project" value="UniProtKB-KW"/>
</dbReference>
<dbReference type="GO" id="GO:0016787">
    <property type="term" value="F:hydrolase activity"/>
    <property type="evidence" value="ECO:0007669"/>
    <property type="project" value="UniProtKB-KW"/>
</dbReference>
<keyword evidence="4" id="KW-0732">Signal</keyword>
<sequence length="662" mass="71535">MKTLLHFLFMFILIGKSMAQIPSGYYNSAVGKTGDELKSSLNAIIKDHITFPYSSSSTDVWDILKETDKDPANPDNLLLFYTGWSVNAAQEFNSGAGWNREHVWAKSHGNFGTSQGAGTDAHHLRPTDISVNAERNSRWFDEADYEYIDPDGATGNYTSASSWVWEPREAVKGDVARMLFYMAVRYEGNSGEPDLELVDYIPADDFTSAPIHAKLSTLLAWHNQDPVDDFERNRNEVIFSYQGNRNPFIDFPEWACEIWGGSCTGEGNDGGGTTPPTPSPETMLETFDNFSEGGSYQSGTFTGQDGSVWTYNSARGDIALSGSAPTLGKGKSPLAGITSGTISGGCGILKFDYMQAFSTGVNLEVWVNGQLVASLNGGSQNQFVNSGDISLNIAGDFVLEIVQANTSAGQVTIDNIEWSSYGEASSGGDSSGGNANFSGKESFNGFSQGGAYQTGSFSGQDGSQWSYSGARGDISIEGSSPTLGKGKSPLAYVQSGTISGGCGRLKLDYMQAFSTGVNLEVYVNNQLVTNLQESQQNSVYSSGEIEVNVAGDFTLAFVQANSSAGQVTIDNIEWTAFDQQRVLVKEVEQAGTFSIYPSPATSLIHISAENARCFQILDPSGQVVMQGDFKPEIEISHLPTGVYLLMIQQWKGNRRSKLFVKR</sequence>
<keyword evidence="7" id="KW-1185">Reference proteome</keyword>
<gene>
    <name evidence="6" type="ORF">PEDI_36670</name>
</gene>
<reference evidence="6 7" key="1">
    <citation type="submission" date="2021-12" db="EMBL/GenBank/DDBJ databases">
        <title>Genome sequencing of bacteria with rrn-lacking chromosome and rrn-plasmid.</title>
        <authorList>
            <person name="Anda M."/>
            <person name="Iwasaki W."/>
        </authorList>
    </citation>
    <scope>NUCLEOTIDE SEQUENCE [LARGE SCALE GENOMIC DNA]</scope>
    <source>
        <strain evidence="6 7">NBRC 15940</strain>
    </source>
</reference>
<proteinExistence type="inferred from homology"/>
<dbReference type="PANTHER" id="PTHR33607">
    <property type="entry name" value="ENDONUCLEASE-1"/>
    <property type="match status" value="1"/>
</dbReference>
<feature type="domain" description="Secretion system C-terminal sorting" evidence="5">
    <location>
        <begin position="595"/>
        <end position="660"/>
    </location>
</feature>
<feature type="signal peptide" evidence="4">
    <location>
        <begin position="1"/>
        <end position="19"/>
    </location>
</feature>
<dbReference type="Pfam" id="PF18962">
    <property type="entry name" value="Por_Secre_tail"/>
    <property type="match status" value="1"/>
</dbReference>
<evidence type="ECO:0000313" key="6">
    <source>
        <dbReference type="EMBL" id="GJM63115.1"/>
    </source>
</evidence>
<dbReference type="AlphaFoldDB" id="A0AAN5AKR2"/>
<name>A0AAN5AKR2_9BACT</name>
<evidence type="ECO:0000256" key="4">
    <source>
        <dbReference type="SAM" id="SignalP"/>
    </source>
</evidence>
<organism evidence="6 7">
    <name type="scientific">Persicobacter diffluens</name>
    <dbReference type="NCBI Taxonomy" id="981"/>
    <lineage>
        <taxon>Bacteria</taxon>
        <taxon>Pseudomonadati</taxon>
        <taxon>Bacteroidota</taxon>
        <taxon>Cytophagia</taxon>
        <taxon>Cytophagales</taxon>
        <taxon>Persicobacteraceae</taxon>
        <taxon>Persicobacter</taxon>
    </lineage>
</organism>
<keyword evidence="2" id="KW-0540">Nuclease</keyword>
<dbReference type="InterPro" id="IPR007346">
    <property type="entry name" value="Endonuclease-I"/>
</dbReference>
<comment type="caution">
    <text evidence="6">The sequence shown here is derived from an EMBL/GenBank/DDBJ whole genome shotgun (WGS) entry which is preliminary data.</text>
</comment>
<dbReference type="EMBL" id="BQKE01000002">
    <property type="protein sequence ID" value="GJM63115.1"/>
    <property type="molecule type" value="Genomic_DNA"/>
</dbReference>
<evidence type="ECO:0000256" key="3">
    <source>
        <dbReference type="ARBA" id="ARBA00022801"/>
    </source>
</evidence>
<dbReference type="InterPro" id="IPR044925">
    <property type="entry name" value="His-Me_finger_sf"/>
</dbReference>
<evidence type="ECO:0000256" key="1">
    <source>
        <dbReference type="ARBA" id="ARBA00006429"/>
    </source>
</evidence>